<dbReference type="EMBL" id="CAAALY010054432">
    <property type="protein sequence ID" value="VEL22045.1"/>
    <property type="molecule type" value="Genomic_DNA"/>
</dbReference>
<dbReference type="AlphaFoldDB" id="A0A3S5AEN9"/>
<proteinExistence type="predicted"/>
<name>A0A3S5AEN9_9PLAT</name>
<dbReference type="Proteomes" id="UP000784294">
    <property type="component" value="Unassembled WGS sequence"/>
</dbReference>
<organism evidence="1 2">
    <name type="scientific">Protopolystoma xenopodis</name>
    <dbReference type="NCBI Taxonomy" id="117903"/>
    <lineage>
        <taxon>Eukaryota</taxon>
        <taxon>Metazoa</taxon>
        <taxon>Spiralia</taxon>
        <taxon>Lophotrochozoa</taxon>
        <taxon>Platyhelminthes</taxon>
        <taxon>Monogenea</taxon>
        <taxon>Polyopisthocotylea</taxon>
        <taxon>Polystomatidea</taxon>
        <taxon>Polystomatidae</taxon>
        <taxon>Protopolystoma</taxon>
    </lineage>
</organism>
<protein>
    <submittedName>
        <fullName evidence="1">Uncharacterized protein</fullName>
    </submittedName>
</protein>
<feature type="non-terminal residue" evidence="1">
    <location>
        <position position="269"/>
    </location>
</feature>
<comment type="caution">
    <text evidence="1">The sequence shown here is derived from an EMBL/GenBank/DDBJ whole genome shotgun (WGS) entry which is preliminary data.</text>
</comment>
<reference evidence="1" key="1">
    <citation type="submission" date="2018-11" db="EMBL/GenBank/DDBJ databases">
        <authorList>
            <consortium name="Pathogen Informatics"/>
        </authorList>
    </citation>
    <scope>NUCLEOTIDE SEQUENCE</scope>
</reference>
<keyword evidence="2" id="KW-1185">Reference proteome</keyword>
<sequence length="269" mass="29981">MQTSCYDLKRSSGGTISSSLRTGYYRTTTATANAASSDQLLQDCHLLTPGSKCCGQSDGKCICTAELMVSKRRMRHHGHGGPAVGCDFDQKNGHAIVEGVGNNERREVEESELEEPNESVTKEAKNANKMEVYEERDLLEGGNNGCYSFAIMEQDEKCLQVRGFVRREGIKREKGGELAEKGFRLIQTACNERENNENRCDQITDNPEITKTHLSSIGSLDNRTPATHELMLGKRDAKSTSPGHFAMLHHPAWRKTRMATWHPRPQRPG</sequence>
<gene>
    <name evidence="1" type="ORF">PXEA_LOCUS15485</name>
</gene>
<evidence type="ECO:0000313" key="1">
    <source>
        <dbReference type="EMBL" id="VEL22045.1"/>
    </source>
</evidence>
<evidence type="ECO:0000313" key="2">
    <source>
        <dbReference type="Proteomes" id="UP000784294"/>
    </source>
</evidence>
<accession>A0A3S5AEN9</accession>